<organism evidence="1 2">
    <name type="scientific">Hibiscus sabdariffa</name>
    <name type="common">roselle</name>
    <dbReference type="NCBI Taxonomy" id="183260"/>
    <lineage>
        <taxon>Eukaryota</taxon>
        <taxon>Viridiplantae</taxon>
        <taxon>Streptophyta</taxon>
        <taxon>Embryophyta</taxon>
        <taxon>Tracheophyta</taxon>
        <taxon>Spermatophyta</taxon>
        <taxon>Magnoliopsida</taxon>
        <taxon>eudicotyledons</taxon>
        <taxon>Gunneridae</taxon>
        <taxon>Pentapetalae</taxon>
        <taxon>rosids</taxon>
        <taxon>malvids</taxon>
        <taxon>Malvales</taxon>
        <taxon>Malvaceae</taxon>
        <taxon>Malvoideae</taxon>
        <taxon>Hibiscus</taxon>
    </lineage>
</organism>
<comment type="caution">
    <text evidence="1">The sequence shown here is derived from an EMBL/GenBank/DDBJ whole genome shotgun (WGS) entry which is preliminary data.</text>
</comment>
<sequence length="184" mass="20797">MLDTHSTSLSPTNHHYTDYFKFDSCWANEDACRDQVVREWGNSNVSALSKIAQELRDGFFWQIGIGSDTPIFQSNWGGAHRVHLIETYVDSQPSPLVCGDFMIPSYNGWDVRKVRQVFTPTDADVILHCSIANRSSDVLIWGNHSSGTYSTRSGYAWLMRQYHSPTPPPDSVVYVVQTQSSTED</sequence>
<dbReference type="EMBL" id="JBBPBN010000258">
    <property type="protein sequence ID" value="KAK8491606.1"/>
    <property type="molecule type" value="Genomic_DNA"/>
</dbReference>
<gene>
    <name evidence="1" type="ORF">V6N11_063095</name>
</gene>
<keyword evidence="2" id="KW-1185">Reference proteome</keyword>
<reference evidence="1 2" key="1">
    <citation type="journal article" date="2024" name="G3 (Bethesda)">
        <title>Genome assembly of Hibiscus sabdariffa L. provides insights into metabolisms of medicinal natural products.</title>
        <authorList>
            <person name="Kim T."/>
        </authorList>
    </citation>
    <scope>NUCLEOTIDE SEQUENCE [LARGE SCALE GENOMIC DNA]</scope>
    <source>
        <strain evidence="1">TK-2024</strain>
        <tissue evidence="1">Old leaves</tissue>
    </source>
</reference>
<name>A0ABR2AEI5_9ROSI</name>
<proteinExistence type="predicted"/>
<protein>
    <recommendedName>
        <fullName evidence="3">Alpha-galactosidase</fullName>
    </recommendedName>
</protein>
<accession>A0ABR2AEI5</accession>
<evidence type="ECO:0000313" key="2">
    <source>
        <dbReference type="Proteomes" id="UP001396334"/>
    </source>
</evidence>
<evidence type="ECO:0000313" key="1">
    <source>
        <dbReference type="EMBL" id="KAK8491606.1"/>
    </source>
</evidence>
<evidence type="ECO:0008006" key="3">
    <source>
        <dbReference type="Google" id="ProtNLM"/>
    </source>
</evidence>
<dbReference type="Proteomes" id="UP001396334">
    <property type="component" value="Unassembled WGS sequence"/>
</dbReference>